<organism evidence="6 7">
    <name type="scientific">Nocardioides panacihumi</name>
    <dbReference type="NCBI Taxonomy" id="400774"/>
    <lineage>
        <taxon>Bacteria</taxon>
        <taxon>Bacillati</taxon>
        <taxon>Actinomycetota</taxon>
        <taxon>Actinomycetes</taxon>
        <taxon>Propionibacteriales</taxon>
        <taxon>Nocardioidaceae</taxon>
        <taxon>Nocardioides</taxon>
    </lineage>
</organism>
<comment type="similarity">
    <text evidence="1">Belongs to the peptidase S33 family.</text>
</comment>
<sequence>MSRIVALVVVLALVLGGSGLVVLTLLRSDDSAATSGPPPSPAAGSAEPGAQDAPDPALQRFYAQRLDWQKCRGHFWCATLEVPLDYAHPTGTTIKLALLSAPATGKRIGAMVVNPGGPGVPGTDYAAAAARAFREPLRNRYDIVGFDPRGTGASSPVDCLSDGELTAFLSADPDPDDADEESAYFASAREMGAGCAKRSGAIAAHVSTVEAARDMDVLRAALGEARLTYFGASYGTKLGATYADLFPSRVGRFVLDGALDPALPTRELNLQQAAGFETALRAYVANCTKSPGCFLGDSVDAGVAKVQSFLADLDQKPLPTKDGRELTEGDAFLGLALPLYSRSYWLLLSSALKSAMAGQGTALMLLADAYADRTGHTYDNNSSEAIYAVNCLDDPWARHTAAEVKADIPAFEAASPTFGRVFAWMGASCSGLQEPTTSKPAALHAKGAPPIVVTGTTRDPATPLQWAKNLASELDSGVLVTRDGDGHTAYNSGNKCVDSALEAYLIDGTVPRDGLAC</sequence>
<dbReference type="PANTHER" id="PTHR43248:SF29">
    <property type="entry name" value="TRIPEPTIDYL AMINOPEPTIDASE"/>
    <property type="match status" value="1"/>
</dbReference>
<evidence type="ECO:0000256" key="4">
    <source>
        <dbReference type="SAM" id="MobiDB-lite"/>
    </source>
</evidence>
<dbReference type="InterPro" id="IPR029058">
    <property type="entry name" value="AB_hydrolase_fold"/>
</dbReference>
<evidence type="ECO:0000256" key="3">
    <source>
        <dbReference type="ARBA" id="ARBA00022801"/>
    </source>
</evidence>
<dbReference type="InterPro" id="IPR051601">
    <property type="entry name" value="Serine_prot/Carboxylest_S33"/>
</dbReference>
<accession>A0ABN2QJQ7</accession>
<gene>
    <name evidence="6" type="ORF">GCM10009798_11120</name>
</gene>
<keyword evidence="3 6" id="KW-0378">Hydrolase</keyword>
<evidence type="ECO:0000256" key="2">
    <source>
        <dbReference type="ARBA" id="ARBA00022729"/>
    </source>
</evidence>
<proteinExistence type="inferred from homology"/>
<evidence type="ECO:0000256" key="1">
    <source>
        <dbReference type="ARBA" id="ARBA00010088"/>
    </source>
</evidence>
<comment type="caution">
    <text evidence="6">The sequence shown here is derived from an EMBL/GenBank/DDBJ whole genome shotgun (WGS) entry which is preliminary data.</text>
</comment>
<dbReference type="RefSeq" id="WP_344043244.1">
    <property type="nucleotide sequence ID" value="NZ_BAAAPB010000001.1"/>
</dbReference>
<evidence type="ECO:0000313" key="7">
    <source>
        <dbReference type="Proteomes" id="UP001500571"/>
    </source>
</evidence>
<keyword evidence="2" id="KW-0732">Signal</keyword>
<feature type="domain" description="Peptidase S33 tripeptidyl aminopeptidase-like C-terminal" evidence="5">
    <location>
        <begin position="415"/>
        <end position="517"/>
    </location>
</feature>
<keyword evidence="7" id="KW-1185">Reference proteome</keyword>
<dbReference type="SUPFAM" id="SSF53474">
    <property type="entry name" value="alpha/beta-Hydrolases"/>
    <property type="match status" value="1"/>
</dbReference>
<dbReference type="PANTHER" id="PTHR43248">
    <property type="entry name" value="2-SUCCINYL-6-HYDROXY-2,4-CYCLOHEXADIENE-1-CARBOXYLATE SYNTHASE"/>
    <property type="match status" value="1"/>
</dbReference>
<evidence type="ECO:0000259" key="5">
    <source>
        <dbReference type="Pfam" id="PF08386"/>
    </source>
</evidence>
<reference evidence="6 7" key="1">
    <citation type="journal article" date="2019" name="Int. J. Syst. Evol. Microbiol.">
        <title>The Global Catalogue of Microorganisms (GCM) 10K type strain sequencing project: providing services to taxonomists for standard genome sequencing and annotation.</title>
        <authorList>
            <consortium name="The Broad Institute Genomics Platform"/>
            <consortium name="The Broad Institute Genome Sequencing Center for Infectious Disease"/>
            <person name="Wu L."/>
            <person name="Ma J."/>
        </authorList>
    </citation>
    <scope>NUCLEOTIDE SEQUENCE [LARGE SCALE GENOMIC DNA]</scope>
    <source>
        <strain evidence="6 7">JCM 15309</strain>
    </source>
</reference>
<evidence type="ECO:0000313" key="6">
    <source>
        <dbReference type="EMBL" id="GAA1953729.1"/>
    </source>
</evidence>
<name>A0ABN2QJQ7_9ACTN</name>
<dbReference type="Gene3D" id="3.40.50.1820">
    <property type="entry name" value="alpha/beta hydrolase"/>
    <property type="match status" value="1"/>
</dbReference>
<dbReference type="GO" id="GO:0016787">
    <property type="term" value="F:hydrolase activity"/>
    <property type="evidence" value="ECO:0007669"/>
    <property type="project" value="UniProtKB-KW"/>
</dbReference>
<dbReference type="InterPro" id="IPR013595">
    <property type="entry name" value="Pept_S33_TAP-like_C"/>
</dbReference>
<protein>
    <submittedName>
        <fullName evidence="6">Alpha/beta hydrolase</fullName>
    </submittedName>
</protein>
<dbReference type="Proteomes" id="UP001500571">
    <property type="component" value="Unassembled WGS sequence"/>
</dbReference>
<feature type="region of interest" description="Disordered" evidence="4">
    <location>
        <begin position="31"/>
        <end position="54"/>
    </location>
</feature>
<dbReference type="Pfam" id="PF08386">
    <property type="entry name" value="Abhydrolase_4"/>
    <property type="match status" value="1"/>
</dbReference>
<dbReference type="EMBL" id="BAAAPB010000001">
    <property type="protein sequence ID" value="GAA1953729.1"/>
    <property type="molecule type" value="Genomic_DNA"/>
</dbReference>